<reference evidence="1 2" key="1">
    <citation type="journal article" date="2015" name="Stand. Genomic Sci.">
        <title>Genomic Encyclopedia of Bacterial and Archaeal Type Strains, Phase III: the genomes of soil and plant-associated and newly described type strains.</title>
        <authorList>
            <person name="Whitman W.B."/>
            <person name="Woyke T."/>
            <person name="Klenk H.P."/>
            <person name="Zhou Y."/>
            <person name="Lilburn T.G."/>
            <person name="Beck B.J."/>
            <person name="De Vos P."/>
            <person name="Vandamme P."/>
            <person name="Eisen J.A."/>
            <person name="Garrity G."/>
            <person name="Hugenholtz P."/>
            <person name="Kyrpides N.C."/>
        </authorList>
    </citation>
    <scope>NUCLEOTIDE SEQUENCE [LARGE SCALE GENOMIC DNA]</scope>
    <source>
        <strain evidence="1 2">CGMCC 1.5364</strain>
    </source>
</reference>
<gene>
    <name evidence="1" type="ORF">IQ24_02609</name>
</gene>
<dbReference type="AlphaFoldDB" id="A0A562NKN7"/>
<dbReference type="RefSeq" id="WP_145398523.1">
    <property type="nucleotide sequence ID" value="NZ_VLKU01000008.1"/>
</dbReference>
<evidence type="ECO:0008006" key="3">
    <source>
        <dbReference type="Google" id="ProtNLM"/>
    </source>
</evidence>
<dbReference type="EMBL" id="VLKU01000008">
    <property type="protein sequence ID" value="TWI32734.1"/>
    <property type="molecule type" value="Genomic_DNA"/>
</dbReference>
<evidence type="ECO:0000313" key="1">
    <source>
        <dbReference type="EMBL" id="TWI32734.1"/>
    </source>
</evidence>
<sequence length="325" mass="34364">MAVTANTALTYNNKVIREDLKEMYALLTPDKTVFQNLVGKGKSEAVLHEWHEVDLAAVDKANRVLEGEANPATDAPTLSVRKGNYCQLSDKVATVSSTSNASNSAGDTGKMAKQIVFKTKELKRDIESMLLDNVAANAGGAGVARASAGLPAFLTTNVSRGATGANPTTSGGAGGAGYPNAAATDGTLRALTEAMLKGVLQSCWQNGAEPRTIMCGGLVKQKISTLTGNGMVRNGVADEETLYTAIEVYVSDFGTLQVLPNRFQRARDVFILDPDYLSVDWLQTVKNEELAKTGHASSRLISGEYTLMVESEKANGIIADIDGAL</sequence>
<comment type="caution">
    <text evidence="1">The sequence shown here is derived from an EMBL/GenBank/DDBJ whole genome shotgun (WGS) entry which is preliminary data.</text>
</comment>
<dbReference type="InterPro" id="IPR035198">
    <property type="entry name" value="SU10_MCP"/>
</dbReference>
<accession>A0A562NKN7</accession>
<dbReference type="Pfam" id="PF17236">
    <property type="entry name" value="SU10_MCP"/>
    <property type="match status" value="1"/>
</dbReference>
<organism evidence="1 2">
    <name type="scientific">Paracoccus sulfuroxidans</name>
    <dbReference type="NCBI Taxonomy" id="384678"/>
    <lineage>
        <taxon>Bacteria</taxon>
        <taxon>Pseudomonadati</taxon>
        <taxon>Pseudomonadota</taxon>
        <taxon>Alphaproteobacteria</taxon>
        <taxon>Rhodobacterales</taxon>
        <taxon>Paracoccaceae</taxon>
        <taxon>Paracoccus</taxon>
    </lineage>
</organism>
<name>A0A562NKN7_9RHOB</name>
<protein>
    <recommendedName>
        <fullName evidence="3">Head protein</fullName>
    </recommendedName>
</protein>
<proteinExistence type="predicted"/>
<keyword evidence="2" id="KW-1185">Reference proteome</keyword>
<dbReference type="Proteomes" id="UP000316225">
    <property type="component" value="Unassembled WGS sequence"/>
</dbReference>
<dbReference type="OrthoDB" id="7064574at2"/>
<evidence type="ECO:0000313" key="2">
    <source>
        <dbReference type="Proteomes" id="UP000316225"/>
    </source>
</evidence>